<name>A0AAV2TPY8_CALDB</name>
<evidence type="ECO:0000256" key="12">
    <source>
        <dbReference type="PIRSR" id="PIRSR001461-2"/>
    </source>
</evidence>
<dbReference type="PANTHER" id="PTHR11749">
    <property type="entry name" value="RIBULOSE-5-PHOSPHATE-3-EPIMERASE"/>
    <property type="match status" value="1"/>
</dbReference>
<dbReference type="GO" id="GO:0005975">
    <property type="term" value="P:carbohydrate metabolic process"/>
    <property type="evidence" value="ECO:0007669"/>
    <property type="project" value="InterPro"/>
</dbReference>
<dbReference type="EC" id="5.1.3.1" evidence="7 10"/>
<keyword evidence="9 10" id="KW-0413">Isomerase</keyword>
<evidence type="ECO:0000313" key="15">
    <source>
        <dbReference type="Proteomes" id="UP001497525"/>
    </source>
</evidence>
<dbReference type="InterPro" id="IPR013785">
    <property type="entry name" value="Aldolase_TIM"/>
</dbReference>
<accession>A0AAV2TPY8</accession>
<comment type="catalytic activity">
    <reaction evidence="1 10">
        <text>D-ribulose 5-phosphate = D-xylulose 5-phosphate</text>
        <dbReference type="Rhea" id="RHEA:13677"/>
        <dbReference type="ChEBI" id="CHEBI:57737"/>
        <dbReference type="ChEBI" id="CHEBI:58121"/>
        <dbReference type="EC" id="5.1.3.1"/>
    </reaction>
</comment>
<organism evidence="14 15">
    <name type="scientific">Calicophoron daubneyi</name>
    <name type="common">Rumen fluke</name>
    <name type="synonym">Paramphistomum daubneyi</name>
    <dbReference type="NCBI Taxonomy" id="300641"/>
    <lineage>
        <taxon>Eukaryota</taxon>
        <taxon>Metazoa</taxon>
        <taxon>Spiralia</taxon>
        <taxon>Lophotrochozoa</taxon>
        <taxon>Platyhelminthes</taxon>
        <taxon>Trematoda</taxon>
        <taxon>Digenea</taxon>
        <taxon>Plagiorchiida</taxon>
        <taxon>Pronocephalata</taxon>
        <taxon>Paramphistomoidea</taxon>
        <taxon>Paramphistomidae</taxon>
        <taxon>Calicophoron</taxon>
    </lineage>
</organism>
<evidence type="ECO:0000256" key="6">
    <source>
        <dbReference type="ARBA" id="ARBA00009541"/>
    </source>
</evidence>
<dbReference type="NCBIfam" id="TIGR01163">
    <property type="entry name" value="rpe"/>
    <property type="match status" value="1"/>
</dbReference>
<dbReference type="PIRSF" id="PIRSF001461">
    <property type="entry name" value="RPE"/>
    <property type="match status" value="1"/>
</dbReference>
<dbReference type="PROSITE" id="PS01085">
    <property type="entry name" value="RIBUL_P_3_EPIMER_1"/>
    <property type="match status" value="1"/>
</dbReference>
<evidence type="ECO:0000256" key="7">
    <source>
        <dbReference type="ARBA" id="ARBA00013188"/>
    </source>
</evidence>
<feature type="binding site" evidence="13">
    <location>
        <position position="17"/>
    </location>
    <ligand>
        <name>substrate</name>
    </ligand>
</feature>
<keyword evidence="12" id="KW-0170">Cobalt</keyword>
<dbReference type="FunFam" id="3.20.20.70:FF:000171">
    <property type="entry name" value="Ribulose-phosphate 3-epimerase"/>
    <property type="match status" value="1"/>
</dbReference>
<feature type="binding site" evidence="12">
    <location>
        <position position="42"/>
    </location>
    <ligand>
        <name>a divalent metal cation</name>
        <dbReference type="ChEBI" id="CHEBI:60240"/>
    </ligand>
</feature>
<comment type="cofactor">
    <cofactor evidence="2">
        <name>Mn(2+)</name>
        <dbReference type="ChEBI" id="CHEBI:29035"/>
    </cofactor>
</comment>
<protein>
    <recommendedName>
        <fullName evidence="7 10">Ribulose-phosphate 3-epimerase</fullName>
        <ecNumber evidence="7 10">5.1.3.1</ecNumber>
    </recommendedName>
</protein>
<evidence type="ECO:0000256" key="9">
    <source>
        <dbReference type="ARBA" id="ARBA00023235"/>
    </source>
</evidence>
<dbReference type="GO" id="GO:0006098">
    <property type="term" value="P:pentose-phosphate shunt"/>
    <property type="evidence" value="ECO:0007669"/>
    <property type="project" value="InterPro"/>
</dbReference>
<keyword evidence="12" id="KW-0862">Zinc</keyword>
<gene>
    <name evidence="14" type="ORF">CDAUBV1_LOCUS14327</name>
</gene>
<dbReference type="Gene3D" id="3.20.20.70">
    <property type="entry name" value="Aldolase class I"/>
    <property type="match status" value="1"/>
</dbReference>
<evidence type="ECO:0000256" key="10">
    <source>
        <dbReference type="PIRNR" id="PIRNR001461"/>
    </source>
</evidence>
<reference evidence="14" key="1">
    <citation type="submission" date="2024-06" db="EMBL/GenBank/DDBJ databases">
        <authorList>
            <person name="Liu X."/>
            <person name="Lenzi L."/>
            <person name="Haldenby T S."/>
            <person name="Uol C."/>
        </authorList>
    </citation>
    <scope>NUCLEOTIDE SEQUENCE</scope>
</reference>
<feature type="binding site" evidence="12">
    <location>
        <position position="182"/>
    </location>
    <ligand>
        <name>a divalent metal cation</name>
        <dbReference type="ChEBI" id="CHEBI:60240"/>
    </ligand>
</feature>
<feature type="binding site" evidence="13">
    <location>
        <position position="77"/>
    </location>
    <ligand>
        <name>substrate</name>
    </ligand>
</feature>
<evidence type="ECO:0000256" key="4">
    <source>
        <dbReference type="ARBA" id="ARBA00001947"/>
    </source>
</evidence>
<dbReference type="EMBL" id="CAXLJL010000600">
    <property type="protein sequence ID" value="CAL5139298.1"/>
    <property type="molecule type" value="Genomic_DNA"/>
</dbReference>
<feature type="binding site" evidence="13">
    <location>
        <position position="184"/>
    </location>
    <ligand>
        <name>substrate</name>
    </ligand>
</feature>
<dbReference type="HAMAP" id="MF_02227">
    <property type="entry name" value="RPE"/>
    <property type="match status" value="1"/>
</dbReference>
<comment type="cofactor">
    <cofactor evidence="4">
        <name>Zn(2+)</name>
        <dbReference type="ChEBI" id="CHEBI:29105"/>
    </cofactor>
</comment>
<evidence type="ECO:0000256" key="2">
    <source>
        <dbReference type="ARBA" id="ARBA00001936"/>
    </source>
</evidence>
<evidence type="ECO:0000313" key="14">
    <source>
        <dbReference type="EMBL" id="CAL5139298.1"/>
    </source>
</evidence>
<dbReference type="PROSITE" id="PS01086">
    <property type="entry name" value="RIBUL_P_3_EPIMER_2"/>
    <property type="match status" value="1"/>
</dbReference>
<comment type="caution">
    <text evidence="14">The sequence shown here is derived from an EMBL/GenBank/DDBJ whole genome shotgun (WGS) entry which is preliminary data.</text>
</comment>
<dbReference type="GO" id="GO:0004750">
    <property type="term" value="F:D-ribulose-phosphate 3-epimerase activity"/>
    <property type="evidence" value="ECO:0007669"/>
    <property type="project" value="UniProtKB-EC"/>
</dbReference>
<evidence type="ECO:0000256" key="8">
    <source>
        <dbReference type="ARBA" id="ARBA00022723"/>
    </source>
</evidence>
<dbReference type="NCBIfam" id="NF004076">
    <property type="entry name" value="PRK05581.1-4"/>
    <property type="match status" value="1"/>
</dbReference>
<dbReference type="AlphaFoldDB" id="A0AAV2TPY8"/>
<dbReference type="CDD" id="cd00429">
    <property type="entry name" value="RPE"/>
    <property type="match status" value="1"/>
</dbReference>
<evidence type="ECO:0000256" key="13">
    <source>
        <dbReference type="PIRSR" id="PIRSR001461-3"/>
    </source>
</evidence>
<feature type="binding site" evidence="12">
    <location>
        <position position="44"/>
    </location>
    <ligand>
        <name>a divalent metal cation</name>
        <dbReference type="ChEBI" id="CHEBI:60240"/>
    </ligand>
</feature>
<keyword evidence="8 12" id="KW-0479">Metal-binding</keyword>
<dbReference type="Pfam" id="PF00834">
    <property type="entry name" value="Ribul_P_3_epim"/>
    <property type="match status" value="1"/>
</dbReference>
<dbReference type="InterPro" id="IPR026019">
    <property type="entry name" value="Ribul_P_3_epim"/>
</dbReference>
<feature type="binding site" evidence="13">
    <location>
        <begin position="153"/>
        <end position="156"/>
    </location>
    <ligand>
        <name>substrate</name>
    </ligand>
</feature>
<dbReference type="InterPro" id="IPR011060">
    <property type="entry name" value="RibuloseP-bd_barrel"/>
</dbReference>
<keyword evidence="12" id="KW-0464">Manganese</keyword>
<proteinExistence type="inferred from homology"/>
<feature type="active site" description="Proton acceptor" evidence="11">
    <location>
        <position position="44"/>
    </location>
</feature>
<feature type="binding site" evidence="12">
    <location>
        <position position="77"/>
    </location>
    <ligand>
        <name>a divalent metal cation</name>
        <dbReference type="ChEBI" id="CHEBI:60240"/>
    </ligand>
</feature>
<feature type="active site" description="Proton donor" evidence="11">
    <location>
        <position position="182"/>
    </location>
</feature>
<sequence length="235" mass="25740">MQQFPRLRPNSIMIGPSILRADLSRLADACTDLLKAGADYLHLDVMDGHFVPNLTFGHPVVASLRPHLPSGTFLDVHMMVSEPEKWIDGMKAAGASQYIFHYEATKNVEECINLVRQSGMKVGISIKPRTPVTDILPYIKAVDTVLIMTVEPGFGGQKFMTDMLPKVKHLREHYADLNIEVDGGITSTTIRDCVAAGANMFVSGAEITDSPDPTAMIHLLHSTAKEVIESKNTGK</sequence>
<evidence type="ECO:0000256" key="3">
    <source>
        <dbReference type="ARBA" id="ARBA00001941"/>
    </source>
</evidence>
<dbReference type="SUPFAM" id="SSF51366">
    <property type="entry name" value="Ribulose-phoshate binding barrel"/>
    <property type="match status" value="1"/>
</dbReference>
<evidence type="ECO:0000256" key="11">
    <source>
        <dbReference type="PIRSR" id="PIRSR001461-1"/>
    </source>
</evidence>
<comment type="cofactor">
    <cofactor evidence="3">
        <name>Co(2+)</name>
        <dbReference type="ChEBI" id="CHEBI:48828"/>
    </cofactor>
</comment>
<dbReference type="InterPro" id="IPR000056">
    <property type="entry name" value="Ribul_P_3_epim-like"/>
</dbReference>
<evidence type="ECO:0000256" key="5">
    <source>
        <dbReference type="ARBA" id="ARBA00001954"/>
    </source>
</evidence>
<evidence type="ECO:0000256" key="1">
    <source>
        <dbReference type="ARBA" id="ARBA00001782"/>
    </source>
</evidence>
<comment type="cofactor">
    <cofactor evidence="5">
        <name>Fe(2+)</name>
        <dbReference type="ChEBI" id="CHEBI:29033"/>
    </cofactor>
</comment>
<dbReference type="GO" id="GO:0046872">
    <property type="term" value="F:metal ion binding"/>
    <property type="evidence" value="ECO:0007669"/>
    <property type="project" value="UniProtKB-KW"/>
</dbReference>
<comment type="similarity">
    <text evidence="6 10">Belongs to the ribulose-phosphate 3-epimerase family.</text>
</comment>
<dbReference type="Proteomes" id="UP001497525">
    <property type="component" value="Unassembled WGS sequence"/>
</dbReference>
<keyword evidence="10" id="KW-0119">Carbohydrate metabolism</keyword>
<comment type="cofactor">
    <cofactor evidence="12">
        <name>a divalent metal cation</name>
        <dbReference type="ChEBI" id="CHEBI:60240"/>
    </cofactor>
    <text evidence="12">Binds 1 divalent metal cation per subunit.</text>
</comment>